<gene>
    <name evidence="2" type="ORF">OBBRIDRAFT_839030</name>
</gene>
<protein>
    <submittedName>
        <fullName evidence="2">Uncharacterized protein</fullName>
    </submittedName>
</protein>
<proteinExistence type="predicted"/>
<reference evidence="2 3" key="1">
    <citation type="submission" date="2016-07" db="EMBL/GenBank/DDBJ databases">
        <title>Draft genome of the white-rot fungus Obba rivulosa 3A-2.</title>
        <authorList>
            <consortium name="DOE Joint Genome Institute"/>
            <person name="Miettinen O."/>
            <person name="Riley R."/>
            <person name="Acob R."/>
            <person name="Barry K."/>
            <person name="Cullen D."/>
            <person name="De Vries R."/>
            <person name="Hainaut M."/>
            <person name="Hatakka A."/>
            <person name="Henrissat B."/>
            <person name="Hilden K."/>
            <person name="Kuo R."/>
            <person name="Labutti K."/>
            <person name="Lipzen A."/>
            <person name="Makela M.R."/>
            <person name="Sandor L."/>
            <person name="Spatafora J.W."/>
            <person name="Grigoriev I.V."/>
            <person name="Hibbett D.S."/>
        </authorList>
    </citation>
    <scope>NUCLEOTIDE SEQUENCE [LARGE SCALE GENOMIC DNA]</scope>
    <source>
        <strain evidence="2 3">3A-2</strain>
    </source>
</reference>
<dbReference type="Proteomes" id="UP000250043">
    <property type="component" value="Unassembled WGS sequence"/>
</dbReference>
<evidence type="ECO:0000313" key="2">
    <source>
        <dbReference type="EMBL" id="OCH85332.1"/>
    </source>
</evidence>
<accession>A0A8E2DFY7</accession>
<evidence type="ECO:0000313" key="3">
    <source>
        <dbReference type="Proteomes" id="UP000250043"/>
    </source>
</evidence>
<organism evidence="2 3">
    <name type="scientific">Obba rivulosa</name>
    <dbReference type="NCBI Taxonomy" id="1052685"/>
    <lineage>
        <taxon>Eukaryota</taxon>
        <taxon>Fungi</taxon>
        <taxon>Dikarya</taxon>
        <taxon>Basidiomycota</taxon>
        <taxon>Agaricomycotina</taxon>
        <taxon>Agaricomycetes</taxon>
        <taxon>Polyporales</taxon>
        <taxon>Gelatoporiaceae</taxon>
        <taxon>Obba</taxon>
    </lineage>
</organism>
<evidence type="ECO:0000256" key="1">
    <source>
        <dbReference type="SAM" id="MobiDB-lite"/>
    </source>
</evidence>
<feature type="region of interest" description="Disordered" evidence="1">
    <location>
        <begin position="16"/>
        <end position="38"/>
    </location>
</feature>
<sequence length="234" mass="26245">MEVFWSLPPISPPLEHPSRAPIPPAAPVPTQMASVPPSLRSHLSPTAIAQLLEGYSATGVLLCSEVQCEPLFDPDEIHMWLGWAGWTRTLVTLFDSYAQLLQSTSIPVPMSFSLQELSSITAHLDFGLTRLHDAPEMMFLSKHLYLWCPAYEPIPERLPHVDRELFRRVHHYLGLLHMHSGAQPRRTLMFGEVKECLMHLASLLFRKWVAENEEAAANPAPAYEGDGCESVSDE</sequence>
<dbReference type="EMBL" id="KV722591">
    <property type="protein sequence ID" value="OCH85332.1"/>
    <property type="molecule type" value="Genomic_DNA"/>
</dbReference>
<name>A0A8E2DFY7_9APHY</name>
<dbReference type="OrthoDB" id="2807423at2759"/>
<feature type="compositionally biased region" description="Pro residues" evidence="1">
    <location>
        <begin position="16"/>
        <end position="27"/>
    </location>
</feature>
<dbReference type="AlphaFoldDB" id="A0A8E2DFY7"/>
<keyword evidence="3" id="KW-1185">Reference proteome</keyword>